<organism evidence="3 4">
    <name type="scientific">Posidoniimonas polymericola</name>
    <dbReference type="NCBI Taxonomy" id="2528002"/>
    <lineage>
        <taxon>Bacteria</taxon>
        <taxon>Pseudomonadati</taxon>
        <taxon>Planctomycetota</taxon>
        <taxon>Planctomycetia</taxon>
        <taxon>Pirellulales</taxon>
        <taxon>Lacipirellulaceae</taxon>
        <taxon>Posidoniimonas</taxon>
    </lineage>
</organism>
<dbReference type="Proteomes" id="UP000318478">
    <property type="component" value="Unassembled WGS sequence"/>
</dbReference>
<proteinExistence type="predicted"/>
<evidence type="ECO:0000313" key="3">
    <source>
        <dbReference type="EMBL" id="TWT75984.1"/>
    </source>
</evidence>
<dbReference type="InterPro" id="IPR046512">
    <property type="entry name" value="DUF6690"/>
</dbReference>
<gene>
    <name evidence="3" type="ORF">Pla123a_27700</name>
</gene>
<name>A0A5C5YM42_9BACT</name>
<feature type="region of interest" description="Disordered" evidence="1">
    <location>
        <begin position="226"/>
        <end position="280"/>
    </location>
</feature>
<feature type="domain" description="DUF6690" evidence="2">
    <location>
        <begin position="3"/>
        <end position="237"/>
    </location>
</feature>
<dbReference type="OrthoDB" id="258357at2"/>
<protein>
    <recommendedName>
        <fullName evidence="2">DUF6690 domain-containing protein</fullName>
    </recommendedName>
</protein>
<dbReference type="Pfam" id="PF20397">
    <property type="entry name" value="DUF6690"/>
    <property type="match status" value="1"/>
</dbReference>
<keyword evidence="4" id="KW-1185">Reference proteome</keyword>
<evidence type="ECO:0000256" key="1">
    <source>
        <dbReference type="SAM" id="MobiDB-lite"/>
    </source>
</evidence>
<reference evidence="3 4" key="1">
    <citation type="submission" date="2019-02" db="EMBL/GenBank/DDBJ databases">
        <title>Deep-cultivation of Planctomycetes and their phenomic and genomic characterization uncovers novel biology.</title>
        <authorList>
            <person name="Wiegand S."/>
            <person name="Jogler M."/>
            <person name="Boedeker C."/>
            <person name="Pinto D."/>
            <person name="Vollmers J."/>
            <person name="Rivas-Marin E."/>
            <person name="Kohn T."/>
            <person name="Peeters S.H."/>
            <person name="Heuer A."/>
            <person name="Rast P."/>
            <person name="Oberbeckmann S."/>
            <person name="Bunk B."/>
            <person name="Jeske O."/>
            <person name="Meyerdierks A."/>
            <person name="Storesund J.E."/>
            <person name="Kallscheuer N."/>
            <person name="Luecker S."/>
            <person name="Lage O.M."/>
            <person name="Pohl T."/>
            <person name="Merkel B.J."/>
            <person name="Hornburger P."/>
            <person name="Mueller R.-W."/>
            <person name="Bruemmer F."/>
            <person name="Labrenz M."/>
            <person name="Spormann A.M."/>
            <person name="Op Den Camp H."/>
            <person name="Overmann J."/>
            <person name="Amann R."/>
            <person name="Jetten M.S.M."/>
            <person name="Mascher T."/>
            <person name="Medema M.H."/>
            <person name="Devos D.P."/>
            <person name="Kaster A.-K."/>
            <person name="Ovreas L."/>
            <person name="Rohde M."/>
            <person name="Galperin M.Y."/>
            <person name="Jogler C."/>
        </authorList>
    </citation>
    <scope>NUCLEOTIDE SEQUENCE [LARGE SCALE GENOMIC DNA]</scope>
    <source>
        <strain evidence="3 4">Pla123a</strain>
    </source>
</reference>
<dbReference type="EMBL" id="SJPO01000006">
    <property type="protein sequence ID" value="TWT75984.1"/>
    <property type="molecule type" value="Genomic_DNA"/>
</dbReference>
<evidence type="ECO:0000313" key="4">
    <source>
        <dbReference type="Proteomes" id="UP000318478"/>
    </source>
</evidence>
<evidence type="ECO:0000259" key="2">
    <source>
        <dbReference type="Pfam" id="PF20397"/>
    </source>
</evidence>
<feature type="compositionally biased region" description="Low complexity" evidence="1">
    <location>
        <begin position="250"/>
        <end position="266"/>
    </location>
</feature>
<dbReference type="AlphaFoldDB" id="A0A5C5YM42"/>
<accession>A0A5C5YM42</accession>
<comment type="caution">
    <text evidence="3">The sequence shown here is derived from an EMBL/GenBank/DDBJ whole genome shotgun (WGS) entry which is preliminary data.</text>
</comment>
<dbReference type="RefSeq" id="WP_146587847.1">
    <property type="nucleotide sequence ID" value="NZ_SJPO01000006.1"/>
</dbReference>
<sequence>MLARPVVMTGMLGAAVGVPYAIHNPPDEWPAWPTQQAAPVAEQSIEAAGAPAPAVKSLPSVQGPQFPNSLVYESPMPLEGGGFYSIEQVLRMDITKDWVYQHWARKSTGLSEPDLFGIRVPLVTGTGMADLAGSLSYYFNGQGQVDKLRFRGVTADTSRLVALAQQQYGLTWQPPRVPGEQLLQSRAGDKVVSQLRTFPEPVLWSTKPHGSFGVDLEFNRPGSNRFVDSLGPRLQVPEATAQAPPPAPEPQQASASPGAPAGASGPQLQNAQRPDFRWPN</sequence>